<protein>
    <submittedName>
        <fullName evidence="1">Sporulation protein</fullName>
    </submittedName>
</protein>
<dbReference type="NCBIfam" id="TIGR02878">
    <property type="entry name" value="spore_ypjB"/>
    <property type="match status" value="1"/>
</dbReference>
<dbReference type="Pfam" id="PF09577">
    <property type="entry name" value="Spore_YpjB"/>
    <property type="match status" value="1"/>
</dbReference>
<reference evidence="1 2" key="1">
    <citation type="submission" date="2018-01" db="EMBL/GenBank/DDBJ databases">
        <title>Bacillus asahii Genome sequencing and assembly.</title>
        <authorList>
            <person name="Jiang H."/>
            <person name="Feng Y."/>
            <person name="Zhao F."/>
            <person name="Lin X."/>
        </authorList>
    </citation>
    <scope>NUCLEOTIDE SEQUENCE [LARGE SCALE GENOMIC DNA]</scope>
    <source>
        <strain evidence="1 2">OM18</strain>
    </source>
</reference>
<dbReference type="KEGG" id="pasa:BAOM_3515"/>
<dbReference type="OrthoDB" id="2988195at2"/>
<name>A0A3T0KV81_9BACI</name>
<sequence>MLKKILLCIIALLIVIQHPAFGQTSSSLEQLDALSDKALEMTKLKRYEDSEAMLTHFSDVFLQLTAEESIFDMDELRIITVAHNEALGAVQDEEITDSEKVNAVTKFRLVIDAVKSTHQPLWTNMESSMMDTFSQTKEAALQQNADKVEEELSTLFAQYDMIYPSLKVDLSSETIQQLDTRIHFLNQTRTDLMTDQQAQRELDALRYDLESIFENMEEDEADPSLWWVIITTGSIIISTLSYVGWKKYAAGKNEIKTRKKQDDEY</sequence>
<accession>A0A3T0KV81</accession>
<dbReference type="Proteomes" id="UP000283095">
    <property type="component" value="Chromosome"/>
</dbReference>
<dbReference type="RefSeq" id="WP_127761163.1">
    <property type="nucleotide sequence ID" value="NZ_CP026095.1"/>
</dbReference>
<proteinExistence type="predicted"/>
<gene>
    <name evidence="1" type="ORF">BAOM_3515</name>
</gene>
<evidence type="ECO:0000313" key="2">
    <source>
        <dbReference type="Proteomes" id="UP000283095"/>
    </source>
</evidence>
<dbReference type="EMBL" id="CP026095">
    <property type="protein sequence ID" value="AZV44124.1"/>
    <property type="molecule type" value="Genomic_DNA"/>
</dbReference>
<organism evidence="1 2">
    <name type="scientific">Peribacillus asahii</name>
    <dbReference type="NCBI Taxonomy" id="228899"/>
    <lineage>
        <taxon>Bacteria</taxon>
        <taxon>Bacillati</taxon>
        <taxon>Bacillota</taxon>
        <taxon>Bacilli</taxon>
        <taxon>Bacillales</taxon>
        <taxon>Bacillaceae</taxon>
        <taxon>Peribacillus</taxon>
    </lineage>
</organism>
<evidence type="ECO:0000313" key="1">
    <source>
        <dbReference type="EMBL" id="AZV44124.1"/>
    </source>
</evidence>
<dbReference type="InterPro" id="IPR014231">
    <property type="entry name" value="Spore_YpjB"/>
</dbReference>
<dbReference type="AlphaFoldDB" id="A0A3T0KV81"/>